<feature type="compositionally biased region" description="Acidic residues" evidence="1">
    <location>
        <begin position="122"/>
        <end position="142"/>
    </location>
</feature>
<feature type="compositionally biased region" description="Low complexity" evidence="1">
    <location>
        <begin position="1"/>
        <end position="11"/>
    </location>
</feature>
<feature type="compositionally biased region" description="Acidic residues" evidence="1">
    <location>
        <begin position="32"/>
        <end position="45"/>
    </location>
</feature>
<dbReference type="Proteomes" id="UP001632037">
    <property type="component" value="Unassembled WGS sequence"/>
</dbReference>
<dbReference type="EMBL" id="JBIMZQ010000069">
    <property type="protein sequence ID" value="KAL3657100.1"/>
    <property type="molecule type" value="Genomic_DNA"/>
</dbReference>
<keyword evidence="3" id="KW-1185">Reference proteome</keyword>
<organism evidence="2 3">
    <name type="scientific">Phytophthora oleae</name>
    <dbReference type="NCBI Taxonomy" id="2107226"/>
    <lineage>
        <taxon>Eukaryota</taxon>
        <taxon>Sar</taxon>
        <taxon>Stramenopiles</taxon>
        <taxon>Oomycota</taxon>
        <taxon>Peronosporomycetes</taxon>
        <taxon>Peronosporales</taxon>
        <taxon>Peronosporaceae</taxon>
        <taxon>Phytophthora</taxon>
    </lineage>
</organism>
<feature type="compositionally biased region" description="Polar residues" evidence="1">
    <location>
        <begin position="214"/>
        <end position="227"/>
    </location>
</feature>
<feature type="compositionally biased region" description="Polar residues" evidence="1">
    <location>
        <begin position="20"/>
        <end position="31"/>
    </location>
</feature>
<feature type="compositionally biased region" description="Acidic residues" evidence="1">
    <location>
        <begin position="91"/>
        <end position="104"/>
    </location>
</feature>
<feature type="compositionally biased region" description="Acidic residues" evidence="1">
    <location>
        <begin position="197"/>
        <end position="210"/>
    </location>
</feature>
<proteinExistence type="predicted"/>
<evidence type="ECO:0000256" key="1">
    <source>
        <dbReference type="SAM" id="MobiDB-lite"/>
    </source>
</evidence>
<feature type="region of interest" description="Disordered" evidence="1">
    <location>
        <begin position="316"/>
        <end position="338"/>
    </location>
</feature>
<evidence type="ECO:0000313" key="3">
    <source>
        <dbReference type="Proteomes" id="UP001632037"/>
    </source>
</evidence>
<accession>A0ABD3EVN8</accession>
<name>A0ABD3EVN8_9STRA</name>
<gene>
    <name evidence="2" type="ORF">V7S43_018013</name>
</gene>
<feature type="compositionally biased region" description="Polar residues" evidence="1">
    <location>
        <begin position="108"/>
        <end position="121"/>
    </location>
</feature>
<feature type="compositionally biased region" description="Low complexity" evidence="1">
    <location>
        <begin position="317"/>
        <end position="333"/>
    </location>
</feature>
<sequence length="467" mass="51221">MSRSFSSVSSVLENSDMEEQQSGAASESNVNYDDEQFDSQSENEGESVAPAVVFSSSGSDNYGSDEFEDEQEAHTSVASFGEVVVLGDVENSGDYDDESFEEDATALRVQSTQQGEISQATDEGDDYVDESFEGEETTDEQEATVLGVQGDLSQVTNKENDYDDESFEGEDTTGEQDTTVLGAHGANQGNFSQATDEVNEYDDESFEGEEATSLGVQRDTSQASSAENDYDDELFEGEETIDDQDNENQQDGTQTEDQVIPETDVHPDLGDWCFKKIYELRSASSKPESSQPPVREWKSAVGKIPAAAVKDLIHRASSGLQRGRQRQQGGNSRLRSHQKLKMPASVFQRVQTQRWLAKASQSPEPPPTPTRSVVSTFCSVKCDVLRGRLATMRLSEPPGSTETGEFSLEAPAWVQKVAEKQREVANRATKDFGGRRLFEVEMATRLQLGDSTALRKQAATLLTNLTT</sequence>
<comment type="caution">
    <text evidence="2">The sequence shown here is derived from an EMBL/GenBank/DDBJ whole genome shotgun (WGS) entry which is preliminary data.</text>
</comment>
<evidence type="ECO:0000313" key="2">
    <source>
        <dbReference type="EMBL" id="KAL3657100.1"/>
    </source>
</evidence>
<feature type="compositionally biased region" description="Acidic residues" evidence="1">
    <location>
        <begin position="228"/>
        <end position="248"/>
    </location>
</feature>
<reference evidence="2 3" key="1">
    <citation type="submission" date="2024-09" db="EMBL/GenBank/DDBJ databases">
        <title>Genome sequencing and assembly of Phytophthora oleae, isolate VK10A, causative agent of rot of olive drupes.</title>
        <authorList>
            <person name="Conti Taguali S."/>
            <person name="Riolo M."/>
            <person name="La Spada F."/>
            <person name="Cacciola S.O."/>
            <person name="Dionisio G."/>
        </authorList>
    </citation>
    <scope>NUCLEOTIDE SEQUENCE [LARGE SCALE GENOMIC DNA]</scope>
    <source>
        <strain evidence="2 3">VK10A</strain>
    </source>
</reference>
<dbReference type="AlphaFoldDB" id="A0ABD3EVN8"/>
<protein>
    <submittedName>
        <fullName evidence="2">Uncharacterized protein</fullName>
    </submittedName>
</protein>
<feature type="compositionally biased region" description="Polar residues" evidence="1">
    <location>
        <begin position="187"/>
        <end position="196"/>
    </location>
</feature>
<feature type="region of interest" description="Disordered" evidence="1">
    <location>
        <begin position="1"/>
        <end position="268"/>
    </location>
</feature>
<feature type="compositionally biased region" description="Acidic residues" evidence="1">
    <location>
        <begin position="161"/>
        <end position="174"/>
    </location>
</feature>